<keyword evidence="1" id="KW-1133">Transmembrane helix</keyword>
<evidence type="ECO:0000256" key="1">
    <source>
        <dbReference type="SAM" id="Phobius"/>
    </source>
</evidence>
<accession>A0A6J4MII1</accession>
<protein>
    <recommendedName>
        <fullName evidence="2">Glycosyltransferase subfamily 4-like N-terminal domain-containing protein</fullName>
    </recommendedName>
</protein>
<feature type="transmembrane region" description="Helical" evidence="1">
    <location>
        <begin position="131"/>
        <end position="149"/>
    </location>
</feature>
<reference evidence="3" key="1">
    <citation type="submission" date="2020-02" db="EMBL/GenBank/DDBJ databases">
        <authorList>
            <person name="Meier V. D."/>
        </authorList>
    </citation>
    <scope>NUCLEOTIDE SEQUENCE</scope>
    <source>
        <strain evidence="3">AVDCRST_MAG93</strain>
    </source>
</reference>
<evidence type="ECO:0000313" key="3">
    <source>
        <dbReference type="EMBL" id="CAA9356326.1"/>
    </source>
</evidence>
<dbReference type="Pfam" id="PF13439">
    <property type="entry name" value="Glyco_transf_4"/>
    <property type="match status" value="1"/>
</dbReference>
<proteinExistence type="predicted"/>
<dbReference type="Gene3D" id="3.40.50.2000">
    <property type="entry name" value="Glycogen Phosphorylase B"/>
    <property type="match status" value="1"/>
</dbReference>
<name>A0A6J4MII1_9CHLR</name>
<dbReference type="EMBL" id="CADCTR010002490">
    <property type="protein sequence ID" value="CAA9356326.1"/>
    <property type="molecule type" value="Genomic_DNA"/>
</dbReference>
<organism evidence="3">
    <name type="scientific">uncultured Chloroflexia bacterium</name>
    <dbReference type="NCBI Taxonomy" id="1672391"/>
    <lineage>
        <taxon>Bacteria</taxon>
        <taxon>Bacillati</taxon>
        <taxon>Chloroflexota</taxon>
        <taxon>Chloroflexia</taxon>
        <taxon>environmental samples</taxon>
    </lineage>
</organism>
<dbReference type="AlphaFoldDB" id="A0A6J4MII1"/>
<keyword evidence="1" id="KW-0812">Transmembrane</keyword>
<feature type="domain" description="Glycosyltransferase subfamily 4-like N-terminal" evidence="2">
    <location>
        <begin position="25"/>
        <end position="211"/>
    </location>
</feature>
<dbReference type="InterPro" id="IPR028098">
    <property type="entry name" value="Glyco_trans_4-like_N"/>
</dbReference>
<dbReference type="SUPFAM" id="SSF53756">
    <property type="entry name" value="UDP-Glycosyltransferase/glycogen phosphorylase"/>
    <property type="match status" value="1"/>
</dbReference>
<keyword evidence="1" id="KW-0472">Membrane</keyword>
<feature type="non-terminal residue" evidence="3">
    <location>
        <position position="286"/>
    </location>
</feature>
<gene>
    <name evidence="3" type="ORF">AVDCRST_MAG93-7373</name>
</gene>
<sequence>MTADSPAVVEPVAIVLPWYGPDTSGGAETHARQLAGALLAAGVPVEVWTTTARDARSPTEPYYPSGWSDVDGVRVQRFAATIGDLPRIARRDPRRFNLHLFAHHELNLLRSLAGSDSLLEALDRERTSRQWVFFLYAFPTSFFGAAIAAERGFLIPCLHDEPYARYDTSRFLLGHVAHVLANSAPEAALIKQLAGIDGERCSVVGEGIDLTARGDGASFRRAYNLAGPLVYFTGRRDFTKNFPVLMEYTQEYWARHGHAFTLLVSGPGPLHVPSALRPWIVDLGFV</sequence>
<evidence type="ECO:0000259" key="2">
    <source>
        <dbReference type="Pfam" id="PF13439"/>
    </source>
</evidence>